<evidence type="ECO:0000256" key="4">
    <source>
        <dbReference type="ARBA" id="ARBA00023002"/>
    </source>
</evidence>
<evidence type="ECO:0000259" key="5">
    <source>
        <dbReference type="Pfam" id="PF00890"/>
    </source>
</evidence>
<keyword evidence="4" id="KW-0560">Oxidoreductase</keyword>
<evidence type="ECO:0000313" key="6">
    <source>
        <dbReference type="EMBL" id="GEL17223.1"/>
    </source>
</evidence>
<dbReference type="Gene3D" id="3.50.50.60">
    <property type="entry name" value="FAD/NAD(P)-binding domain"/>
    <property type="match status" value="2"/>
</dbReference>
<dbReference type="OrthoDB" id="9813348at2"/>
<sequence length="525" mass="56161">MREVDVLVVGSGVAGLTAALAASLKGAEVAVMEKSAYIGGTSAMSGGVLWIPANRHMVSAGLADTGAEGLRYLERVTMGRVPIPVLSDYIDSAAGMLEFLEANTSLEFVSRSDHPDYLPESLGGRLGRGVQPKEWDPSPLAQAFELIRRSPSGWKEDLPDVEKPTPRRTFVSFGRALVGGLLFACLRNGVHVQTASPVVDLWFDNGRTRGVWIEHDAHRSKIGARCGVVLASGGFEWNQELVDTFLSVPLTMPVSSPSNTGDGLRMVMRAGAALANMGEAWWTPAIHIDGESYEDGPLNRFITGERSKPGSLMVNRRGRRFVRESMNYNDIARAMAAFDPLGCEYPNLPCFLIFDARYRESYSVAGITPADPTPRWMHESGSIDVLAARLGIDAVGLNCQIREFNMHAGRGVDLAFGRGSDLYDRYAGDPVVGVNPTLRPLGRGPYYGIELHIGALGTKGGPRIDRCGRVLDFGGAPIPGLYAAGNVTGSVMGPSYPGPGATLGPAATYGMKAGTTVVDDANFRS</sequence>
<keyword evidence="3" id="KW-0274">FAD</keyword>
<dbReference type="PANTHER" id="PTHR43400">
    <property type="entry name" value="FUMARATE REDUCTASE"/>
    <property type="match status" value="1"/>
</dbReference>
<dbReference type="STRING" id="1123024.GCA_000423625_00397"/>
<dbReference type="InterPro" id="IPR027477">
    <property type="entry name" value="Succ_DH/fumarate_Rdtase_cat_sf"/>
</dbReference>
<dbReference type="PANTHER" id="PTHR43400:SF10">
    <property type="entry name" value="3-OXOSTEROID 1-DEHYDROGENASE"/>
    <property type="match status" value="1"/>
</dbReference>
<evidence type="ECO:0000256" key="1">
    <source>
        <dbReference type="ARBA" id="ARBA00001974"/>
    </source>
</evidence>
<dbReference type="SUPFAM" id="SSF51905">
    <property type="entry name" value="FAD/NAD(P)-binding domain"/>
    <property type="match status" value="1"/>
</dbReference>
<dbReference type="Pfam" id="PF00890">
    <property type="entry name" value="FAD_binding_2"/>
    <property type="match status" value="1"/>
</dbReference>
<comment type="caution">
    <text evidence="6">The sequence shown here is derived from an EMBL/GenBank/DDBJ whole genome shotgun (WGS) entry which is preliminary data.</text>
</comment>
<keyword evidence="7" id="KW-1185">Reference proteome</keyword>
<dbReference type="GO" id="GO:0008202">
    <property type="term" value="P:steroid metabolic process"/>
    <property type="evidence" value="ECO:0007669"/>
    <property type="project" value="UniProtKB-ARBA"/>
</dbReference>
<accession>A0A511CY96</accession>
<proteinExistence type="predicted"/>
<organism evidence="6 7">
    <name type="scientific">Pseudonocardia asaccharolytica DSM 44247 = NBRC 16224</name>
    <dbReference type="NCBI Taxonomy" id="1123024"/>
    <lineage>
        <taxon>Bacteria</taxon>
        <taxon>Bacillati</taxon>
        <taxon>Actinomycetota</taxon>
        <taxon>Actinomycetes</taxon>
        <taxon>Pseudonocardiales</taxon>
        <taxon>Pseudonocardiaceae</taxon>
        <taxon>Pseudonocardia</taxon>
    </lineage>
</organism>
<keyword evidence="2" id="KW-0285">Flavoprotein</keyword>
<dbReference type="GO" id="GO:0033765">
    <property type="term" value="F:steroid dehydrogenase activity, acting on the CH-CH group of donors"/>
    <property type="evidence" value="ECO:0007669"/>
    <property type="project" value="UniProtKB-ARBA"/>
</dbReference>
<dbReference type="AlphaFoldDB" id="A0A511CY96"/>
<dbReference type="EMBL" id="BJVI01000007">
    <property type="protein sequence ID" value="GEL17223.1"/>
    <property type="molecule type" value="Genomic_DNA"/>
</dbReference>
<dbReference type="SUPFAM" id="SSF56425">
    <property type="entry name" value="Succinate dehydrogenase/fumarate reductase flavoprotein, catalytic domain"/>
    <property type="match status" value="1"/>
</dbReference>
<evidence type="ECO:0000313" key="7">
    <source>
        <dbReference type="Proteomes" id="UP000321328"/>
    </source>
</evidence>
<protein>
    <submittedName>
        <fullName evidence="6">FAD-binding protein</fullName>
    </submittedName>
</protein>
<evidence type="ECO:0000256" key="2">
    <source>
        <dbReference type="ARBA" id="ARBA00022630"/>
    </source>
</evidence>
<feature type="domain" description="FAD-dependent oxidoreductase 2 FAD-binding" evidence="5">
    <location>
        <begin position="5"/>
        <end position="503"/>
    </location>
</feature>
<dbReference type="InterPro" id="IPR036188">
    <property type="entry name" value="FAD/NAD-bd_sf"/>
</dbReference>
<dbReference type="Proteomes" id="UP000321328">
    <property type="component" value="Unassembled WGS sequence"/>
</dbReference>
<dbReference type="InterPro" id="IPR003953">
    <property type="entry name" value="FAD-dep_OxRdtase_2_FAD-bd"/>
</dbReference>
<dbReference type="RefSeq" id="WP_051232060.1">
    <property type="nucleotide sequence ID" value="NZ_AUII01000001.1"/>
</dbReference>
<reference evidence="6 7" key="1">
    <citation type="submission" date="2019-07" db="EMBL/GenBank/DDBJ databases">
        <title>Whole genome shotgun sequence of Pseudonocardia asaccharolytica NBRC 16224.</title>
        <authorList>
            <person name="Hosoyama A."/>
            <person name="Uohara A."/>
            <person name="Ohji S."/>
            <person name="Ichikawa N."/>
        </authorList>
    </citation>
    <scope>NUCLEOTIDE SEQUENCE [LARGE SCALE GENOMIC DNA]</scope>
    <source>
        <strain evidence="6 7">NBRC 16224</strain>
    </source>
</reference>
<gene>
    <name evidence="6" type="ORF">PA7_10600</name>
</gene>
<name>A0A511CY96_9PSEU</name>
<dbReference type="InterPro" id="IPR050315">
    <property type="entry name" value="FAD-oxidoreductase_2"/>
</dbReference>
<comment type="cofactor">
    <cofactor evidence="1">
        <name>FAD</name>
        <dbReference type="ChEBI" id="CHEBI:57692"/>
    </cofactor>
</comment>
<evidence type="ECO:0000256" key="3">
    <source>
        <dbReference type="ARBA" id="ARBA00022827"/>
    </source>
</evidence>